<feature type="domain" description="(+)RNA virus helicase C-terminal" evidence="7">
    <location>
        <begin position="2514"/>
        <end position="2854"/>
    </location>
</feature>
<evidence type="ECO:0000313" key="9">
    <source>
        <dbReference type="EMBL" id="AOS89878.1"/>
    </source>
</evidence>
<dbReference type="GO" id="GO:0003723">
    <property type="term" value="F:RNA binding"/>
    <property type="evidence" value="ECO:0007669"/>
    <property type="project" value="InterPro"/>
</dbReference>
<evidence type="ECO:0000259" key="7">
    <source>
        <dbReference type="PROSITE" id="PS51657"/>
    </source>
</evidence>
<dbReference type="GO" id="GO:0008174">
    <property type="term" value="F:mRNA methyltransferase activity"/>
    <property type="evidence" value="ECO:0007669"/>
    <property type="project" value="UniProtKB-UniRule"/>
</dbReference>
<keyword evidence="5" id="KW-0067">ATP-binding</keyword>
<protein>
    <submittedName>
        <fullName evidence="9">Polyprotein</fullName>
    </submittedName>
</protein>
<name>A0A1D8DGU6_9CLOS</name>
<keyword evidence="1" id="KW-0808">Transferase</keyword>
<dbReference type="EMBL" id="KX774192">
    <property type="protein sequence ID" value="AOS89878.1"/>
    <property type="molecule type" value="Genomic_RNA"/>
</dbReference>
<evidence type="ECO:0000256" key="1">
    <source>
        <dbReference type="ARBA" id="ARBA00022679"/>
    </source>
</evidence>
<feature type="domain" description="Alphavirus-like MT" evidence="8">
    <location>
        <begin position="932"/>
        <end position="1119"/>
    </location>
</feature>
<feature type="region of interest" description="Disordered" evidence="6">
    <location>
        <begin position="1384"/>
        <end position="1410"/>
    </location>
</feature>
<dbReference type="Pfam" id="PF01660">
    <property type="entry name" value="Vmethyltransf"/>
    <property type="match status" value="1"/>
</dbReference>
<keyword evidence="2" id="KW-0547">Nucleotide-binding</keyword>
<dbReference type="InterPro" id="IPR027417">
    <property type="entry name" value="P-loop_NTPase"/>
</dbReference>
<keyword evidence="4" id="KW-0378">Hydrolase</keyword>
<dbReference type="GO" id="GO:0006396">
    <property type="term" value="P:RNA processing"/>
    <property type="evidence" value="ECO:0007669"/>
    <property type="project" value="InterPro"/>
</dbReference>
<evidence type="ECO:0000256" key="3">
    <source>
        <dbReference type="ARBA" id="ARBA00022758"/>
    </source>
</evidence>
<evidence type="ECO:0000259" key="8">
    <source>
        <dbReference type="PROSITE" id="PS51743"/>
    </source>
</evidence>
<accession>A0A1D8DGU6</accession>
<dbReference type="InterPro" id="IPR022054">
    <property type="entry name" value="DUF3614"/>
</dbReference>
<dbReference type="Pfam" id="PF01443">
    <property type="entry name" value="Viral_helicase1"/>
    <property type="match status" value="1"/>
</dbReference>
<keyword evidence="3" id="KW-0688">Ribosomal frameshifting</keyword>
<reference evidence="9" key="1">
    <citation type="submission" date="2016-08" db="EMBL/GenBank/DDBJ databases">
        <title>Molecular characterization of the complete genomes of Brazilian isolates of grapevine leafroll-associated viruses.</title>
        <authorList>
            <person name="Fajardo T.V.M."/>
            <person name="Nickel O."/>
        </authorList>
    </citation>
    <scope>NUCLEOTIDE SEQUENCE</scope>
    <source>
        <strain evidence="9">ISA-BR</strain>
    </source>
</reference>
<evidence type="ECO:0000256" key="6">
    <source>
        <dbReference type="SAM" id="MobiDB-lite"/>
    </source>
</evidence>
<evidence type="ECO:0000256" key="2">
    <source>
        <dbReference type="ARBA" id="ARBA00022741"/>
    </source>
</evidence>
<dbReference type="Pfam" id="PF05533">
    <property type="entry name" value="Peptidase_C42"/>
    <property type="match status" value="2"/>
</dbReference>
<dbReference type="GO" id="GO:0016787">
    <property type="term" value="F:hydrolase activity"/>
    <property type="evidence" value="ECO:0007669"/>
    <property type="project" value="UniProtKB-KW"/>
</dbReference>
<dbReference type="PROSITE" id="PS51657">
    <property type="entry name" value="PSRV_HELICASE"/>
    <property type="match status" value="1"/>
</dbReference>
<dbReference type="InterPro" id="IPR008749">
    <property type="entry name" value="Peptidase_C42"/>
</dbReference>
<dbReference type="GO" id="GO:0005524">
    <property type="term" value="F:ATP binding"/>
    <property type="evidence" value="ECO:0007669"/>
    <property type="project" value="UniProtKB-KW"/>
</dbReference>
<dbReference type="GO" id="GO:0016556">
    <property type="term" value="P:mRNA modification"/>
    <property type="evidence" value="ECO:0007669"/>
    <property type="project" value="InterPro"/>
</dbReference>
<dbReference type="SUPFAM" id="SSF52540">
    <property type="entry name" value="P-loop containing nucleoside triphosphate hydrolases"/>
    <property type="match status" value="1"/>
</dbReference>
<dbReference type="PROSITE" id="PS51743">
    <property type="entry name" value="ALPHAVIRUS_MT"/>
    <property type="match status" value="1"/>
</dbReference>
<organism evidence="9">
    <name type="scientific">Grapevine leafroll-associated virus 2</name>
    <dbReference type="NCBI Taxonomy" id="64003"/>
    <lineage>
        <taxon>Viruses</taxon>
        <taxon>Riboviria</taxon>
        <taxon>Orthornavirae</taxon>
        <taxon>Kitrinoviricota</taxon>
        <taxon>Alsuviricetes</taxon>
        <taxon>Martellivirales</taxon>
        <taxon>Closteroviridae</taxon>
        <taxon>Closterovirus</taxon>
        <taxon>Closterovirus vitis</taxon>
    </lineage>
</organism>
<proteinExistence type="predicted"/>
<dbReference type="Gene3D" id="3.40.50.300">
    <property type="entry name" value="P-loop containing nucleotide triphosphate hydrolases"/>
    <property type="match status" value="2"/>
</dbReference>
<evidence type="ECO:0000256" key="4">
    <source>
        <dbReference type="ARBA" id="ARBA00022801"/>
    </source>
</evidence>
<dbReference type="InterPro" id="IPR027351">
    <property type="entry name" value="(+)RNA_virus_helicase_core_dom"/>
</dbReference>
<sequence length="2936" mass="327381">MSSLAISTLPCSVAQLSIGQPVATVAKSSLMISLPSLQTYPSLSELTSFLFCFGAFQKLKMFISFLRSVHVFAPFSEISTIGSCYEFIRLGGGAHPLFFCSFQCGPLSVSLGFVNGIFAVLNLSFPFLSNTSLLTGVEEDVVPVDVRLSKLEKKQKKRAFSIARAAVRKVPSRRNPKEKRVAHVQPLPSGCFRFSQNKNKTELIILSKDAGVVARVKCSASVVRRRDCGGVVKCKPLIALSPFGVNFRCFAPSCSVSACLKLKIMRRVAVGDCQGEKIIAARRALLRRQAFNSRTPRKIRENPVSASGVNSENSATSNVIYFGSFTQPFALCPRQESVSVTMQPPPVSVVTVARADTEVVPQRGAVDKNNASTDVLPKRDVLPSPTVVRNRGDVVITGVVHEALKKIKEGLLRFRVGGDMRFSRFFSSNYGCRFVASIRTNATVWLNCTKANGEKFSLALACSVDYVAMLRYVCGGKFPLVLLSRINYPDGLCYLAHMRYLCAFYCRPFRESDYALGSWPTVARVKACVEKNFGVQACSIALRGYYTSRNVYHCDYDSSYMRNFRNLSGRVGGGSFNPSSLTSVVTVKTRGVPGGRPNSITFGAFRCDIRYIEPADSGGVQPSVGAERKDARRAVKERAAGAAIMETRRAKVEEQCRGRTTGGEFPHYLAGSVNEVRRKVAAGLLRFRVGGDMDFHRSFATQAGYHLLVWRHSSRSVCLELYSPSKTFLRYDILPCSRDYAAMFSFAAGGRFPLVLMTRVKHPNGFCYLAHCRYACAFLLKGFDPKRFDIGAFPTAAKLRTRMVSVLGDRSLGLNLYGAYTSRGVFHCDYDAKYIKNLRFMSAIIAGKDGVEEVIPSDITPAMKQKTIEAMYDRLYSGSDSLLKLSIEKDLIDFKNDVQSLKKDRPVVRVPFYMSEATQNSLTRFYPQFELKFSHSTHSDHPAAAASRLLENETLVRLCGNSVSDIGGCPLFHLNSKTQRRVHVCRPVLDGKDAQRRVVRDLQYSNVRSGDDDKILEGPRNVDVCHYPLGFCDHESSAMMMVQVYDASLYEICGAMIKKKSRITYLTMVTPGEFLDGRECVYMESLECEIEVDVHADVVMYKFGSSCYSHKLSIIKDIMTTPYLTLGGFLFSVEMYEVRMGVNYFKITKSEVSPSISCTKLLRFRRANSDVVKVKLPRFDKKRRMCLPGYDTIYLDSKFVSRVFDYVVCNCSAVNSKTFEWVWSFIKSSKSRVIISGKIIHKDVNLDLKYVESFAAVMLASGVRSRLASEYLAKNLSHFSGDCSFIEATSFVLREKIRNMTLNFNERLLQLVKRVAFATLDVSFLDLDSTLESITDFAECKVAIELDGLGCLRADTENEKIRNLAGDSIAAKLACEIVVDIESKPPPKQVSNSSSDHVDKKDVQKPGLRGGSRVGVVGEFLHFVVSSALRIFKSATDHQLIRSYVRFLDSAVSFLDHNYENLSFIMQVLSKGYSCMFAFLASRGDISSRIHSAVCVVKEVAASCASASVSKAKVMITFAAAVCAMMFNSCSFSGDGREYKSYIHRYTQVLFDTIFFEESSYLPIEVLSSAICGAIVTLFSSGASISLNAFLLQITKGFSLEIVVRNVVRVTHGLSTTATDGVIRGVFSQIVSHLLVGGTGNVAYQLAFIAGVVPLLVKKCVSLIFIMNEDTYSGFIKHGISEFSFLSSILTFLKGKLVDELKSVIQGVFDSNKHVFKEATQEAIRTTVMQVPVAVVDALKCAAGKIYNGFTFRRAVSKEDGSSSCDACEDYFSCDEGDAPGLKGGSRCGFSILAFFSRIVWGARRFIARVKHECFGKLFEYLSLKLHEFRTRVFGDIRSDVGIYDFLSTDIVETLSSIEECDQIEELLGDDFNGVEDSSLADMSYFEFSEDFLASVEGSPFVGLRGGGKNVTILAILEYVYNLFRIVTNKCSKRPLFLAFAELSYTLIEKFKKVFSRKNQIVTIVREYTLSFLRGRLRALGLNNEFVVNSFADLLPALMKRKVSNSFLCSVYRPISSISYVCVSAERREKFVALVCLVGLSLPFFLRIVGAKVCEELVSSARRLYEHVKNFLRRKCAPLFDLIFRLFRFDADDSSASAGLRGGASRMTLFHFLVRLAKTFLSLGWEGVKLLASHHNLVLLCFSLVDEVNVFVKIFGGVSFFVQPISSALAVIFLQPDRFAGYSEKLATAFEFFLRCSPRAPMLFKRFFERLANSTASKTVRKLLRYFVRKFNLRKGRGLRADGGALRRQKAVPVIPSNRVATDEVERLSVKMQGVEALRSELRTLEDLDSAVIEKLNRRRNRDTGDDEFTRPAHEQIQEVTTFCSKANSAGLALERAVLVEDAVNSEKLSKMVAGMAKKGMTTSDEAVVALSDDEAVEEISVADERDDSPKTVRMSEYLNRLNSSFEFPKPIVVDDNKDTGGLTNAVREFYYMQELALFEIHSKLCAYYDQLRIVNFDRSMAPCSEDAQLYVRKNGSTIVQGKEARLHIKDFHDHDFLFDGKISINRRRRGGNVLYHDNLSFLASNLFLAGYPFSRSFVFTNSSVDILLYEAPPGGGKTTTLIDSFLKVFKKGEVSTMILTANKSSQVEILKKVEKEVSNIECQKRKDKRSPKKSIYTIDAYLMHHRGCDADVLFIDECFMVHAGSVLACIEFTRCHKVMIFGDSRQIHYIERNELDKCLYGDLDRFVDLQCRVYGNVSYRCPWDVCAWLSTVYGNLIATVKGESEGKSSMRINEINSVDDLVPDVGSTYLCMLQSEKLEISKHFIRKGLTKLNVLTVHEAQGETYARVNLVRLKFQEDEPFKSVRHITVALSRHTDSLTYNVLAARRGDATCDAIQKAAELVNKFRVFPTSFGGSVINLNIKKDVEDNSRCKASSAPLSVINDFLNEVNPGTAVIDFGDLSADFSTGPFECGASGIVVRDNISSSSITDHDKQRV</sequence>
<evidence type="ECO:0000256" key="5">
    <source>
        <dbReference type="ARBA" id="ARBA00022840"/>
    </source>
</evidence>
<dbReference type="GO" id="GO:0075523">
    <property type="term" value="P:viral translational frameshifting"/>
    <property type="evidence" value="ECO:0007669"/>
    <property type="project" value="UniProtKB-KW"/>
</dbReference>
<dbReference type="Pfam" id="PF12267">
    <property type="entry name" value="DUF3614"/>
    <property type="match status" value="1"/>
</dbReference>
<dbReference type="InterPro" id="IPR002588">
    <property type="entry name" value="Alphavirus-like_MT_dom"/>
</dbReference>